<dbReference type="AlphaFoldDB" id="A0A5C4MJA9"/>
<name>A0A5C4MJA9_9RHOB</name>
<comment type="caution">
    <text evidence="1">The sequence shown here is derived from an EMBL/GenBank/DDBJ whole genome shotgun (WGS) entry which is preliminary data.</text>
</comment>
<dbReference type="Pfam" id="PF06707">
    <property type="entry name" value="DUF1194"/>
    <property type="match status" value="1"/>
</dbReference>
<dbReference type="Gene3D" id="3.40.50.410">
    <property type="entry name" value="von Willebrand factor, type A domain"/>
    <property type="match status" value="1"/>
</dbReference>
<proteinExistence type="predicted"/>
<evidence type="ECO:0000313" key="2">
    <source>
        <dbReference type="Proteomes" id="UP000305887"/>
    </source>
</evidence>
<dbReference type="OrthoDB" id="9792179at2"/>
<dbReference type="Proteomes" id="UP000305887">
    <property type="component" value="Unassembled WGS sequence"/>
</dbReference>
<gene>
    <name evidence="1" type="ORF">FHG66_21040</name>
</gene>
<accession>A0A5C4MJA9</accession>
<keyword evidence="2" id="KW-1185">Reference proteome</keyword>
<organism evidence="1 2">
    <name type="scientific">Rubellimicrobium rubrum</name>
    <dbReference type="NCBI Taxonomy" id="2585369"/>
    <lineage>
        <taxon>Bacteria</taxon>
        <taxon>Pseudomonadati</taxon>
        <taxon>Pseudomonadota</taxon>
        <taxon>Alphaproteobacteria</taxon>
        <taxon>Rhodobacterales</taxon>
        <taxon>Roseobacteraceae</taxon>
        <taxon>Rubellimicrobium</taxon>
    </lineage>
</organism>
<dbReference type="InterPro" id="IPR036465">
    <property type="entry name" value="vWFA_dom_sf"/>
</dbReference>
<evidence type="ECO:0000313" key="1">
    <source>
        <dbReference type="EMBL" id="TNC43237.1"/>
    </source>
</evidence>
<sequence length="224" mass="23870">MCLAAPAAAQDCRLALVLALDVSSSVDPSEDRLQREGMGRALLAPEVAEAFLAGDPVALYAFEWSGRNAQVPLLPGWVMVEDEPTLGAVARGIAKSRRSHDELPTAVGAALGFAATRLREAPDCRARTVDVSGDGMHNEGFSPDLAYSTFPFENVTVNALVIGGAENSEDLAEWFRAEVLHGPGAFLIFAEDYDSYEEAMKAKLLRELQPPAVSAISGRDRPAG</sequence>
<protein>
    <submittedName>
        <fullName evidence="1">DUF1194 domain-containing protein</fullName>
    </submittedName>
</protein>
<dbReference type="SUPFAM" id="SSF53300">
    <property type="entry name" value="vWA-like"/>
    <property type="match status" value="1"/>
</dbReference>
<reference evidence="1 2" key="1">
    <citation type="submission" date="2019-06" db="EMBL/GenBank/DDBJ databases">
        <title>YIM 131921 draft genome.</title>
        <authorList>
            <person name="Jiang L."/>
        </authorList>
    </citation>
    <scope>NUCLEOTIDE SEQUENCE [LARGE SCALE GENOMIC DNA]</scope>
    <source>
        <strain evidence="1 2">YIM 131921</strain>
    </source>
</reference>
<dbReference type="EMBL" id="VDFU01000068">
    <property type="protein sequence ID" value="TNC43237.1"/>
    <property type="molecule type" value="Genomic_DNA"/>
</dbReference>
<dbReference type="InterPro" id="IPR010607">
    <property type="entry name" value="DUF1194"/>
</dbReference>